<dbReference type="PANTHER" id="PTHR34218:SF4">
    <property type="entry name" value="ACYL-HOMOSERINE LACTONE ACYLASE QUIP"/>
    <property type="match status" value="1"/>
</dbReference>
<evidence type="ECO:0000256" key="6">
    <source>
        <dbReference type="PIRSR" id="PIRSR001227-2"/>
    </source>
</evidence>
<dbReference type="PANTHER" id="PTHR34218">
    <property type="entry name" value="PEPTIDASE S45 PENICILLIN AMIDASE"/>
    <property type="match status" value="1"/>
</dbReference>
<accession>A0A2X4Y7E3</accession>
<dbReference type="Proteomes" id="UP000249005">
    <property type="component" value="Chromosome 1"/>
</dbReference>
<feature type="binding site" evidence="6">
    <location>
        <position position="299"/>
    </location>
    <ligand>
        <name>Ca(2+)</name>
        <dbReference type="ChEBI" id="CHEBI:29108"/>
    </ligand>
</feature>
<comment type="subunit">
    <text evidence="4">Heterodimer of an alpha subunit and a beta subunit processed from the same precursor.</text>
</comment>
<dbReference type="EMBL" id="LS483470">
    <property type="protein sequence ID" value="SQI44404.1"/>
    <property type="molecule type" value="Genomic_DNA"/>
</dbReference>
<dbReference type="InterPro" id="IPR043146">
    <property type="entry name" value="Penicillin_amidase_N_B-knob"/>
</dbReference>
<dbReference type="RefSeq" id="WP_111741877.1">
    <property type="nucleotide sequence ID" value="NZ_LR698987.1"/>
</dbReference>
<dbReference type="EC" id="3.5.1.11" evidence="7"/>
<reference evidence="7 8" key="1">
    <citation type="submission" date="2018-06" db="EMBL/GenBank/DDBJ databases">
        <authorList>
            <consortium name="Pathogen Informatics"/>
            <person name="Doyle S."/>
        </authorList>
    </citation>
    <scope>NUCLEOTIDE SEQUENCE [LARGE SCALE GENOMIC DNA]</scope>
    <source>
        <strain evidence="7 8">NCTC12151</strain>
    </source>
</reference>
<dbReference type="Pfam" id="PF01804">
    <property type="entry name" value="Penicil_amidase"/>
    <property type="match status" value="1"/>
</dbReference>
<evidence type="ECO:0000256" key="4">
    <source>
        <dbReference type="ARBA" id="ARBA00038735"/>
    </source>
</evidence>
<organism evidence="7 8">
    <name type="scientific">Leminorella richardii</name>
    <dbReference type="NCBI Taxonomy" id="158841"/>
    <lineage>
        <taxon>Bacteria</taxon>
        <taxon>Pseudomonadati</taxon>
        <taxon>Pseudomonadota</taxon>
        <taxon>Gammaproteobacteria</taxon>
        <taxon>Enterobacterales</taxon>
        <taxon>Budviciaceae</taxon>
        <taxon>Leminorella</taxon>
    </lineage>
</organism>
<dbReference type="InterPro" id="IPR043147">
    <property type="entry name" value="Penicillin_amidase_A-knob"/>
</dbReference>
<keyword evidence="3" id="KW-0865">Zymogen</keyword>
<evidence type="ECO:0000313" key="8">
    <source>
        <dbReference type="Proteomes" id="UP000249005"/>
    </source>
</evidence>
<dbReference type="InterPro" id="IPR002692">
    <property type="entry name" value="S45"/>
</dbReference>
<dbReference type="GO" id="GO:0046872">
    <property type="term" value="F:metal ion binding"/>
    <property type="evidence" value="ECO:0007669"/>
    <property type="project" value="UniProtKB-KW"/>
</dbReference>
<feature type="binding site" evidence="6">
    <location>
        <position position="159"/>
    </location>
    <ligand>
        <name>Ca(2+)</name>
        <dbReference type="ChEBI" id="CHEBI:29108"/>
    </ligand>
</feature>
<dbReference type="PIRSF" id="PIRSF001227">
    <property type="entry name" value="Pen_acylase"/>
    <property type="match status" value="1"/>
</dbReference>
<evidence type="ECO:0000313" key="7">
    <source>
        <dbReference type="EMBL" id="SQI44404.1"/>
    </source>
</evidence>
<keyword evidence="6" id="KW-0106">Calcium</keyword>
<dbReference type="GO" id="GO:0017000">
    <property type="term" value="P:antibiotic biosynthetic process"/>
    <property type="evidence" value="ECO:0007669"/>
    <property type="project" value="InterPro"/>
</dbReference>
<protein>
    <submittedName>
        <fullName evidence="7">Penicillin acylase 2</fullName>
        <ecNumber evidence="7">3.5.1.11</ecNumber>
    </submittedName>
</protein>
<proteinExistence type="inferred from homology"/>
<sequence>MKANLKSPWGNVSVELENDQLMSVRGTTDRAVFFGQGYGTGRLRLWQLDLSRRVASGQLAEVLGDAALRTDVFQRRLGLTSLAKRAEAIDAAADPESWQGQQYQHVQSYIAGINHALQNTKIRPAESWMLGYRIQPFTVTDAYLLAQIKYFINSAWQYELFHTRLAGKLTPSQHRQLLMTFSEEGSAVEPLPLDTDGQWLPMVKKALEDGLSGLRYLGMSSPDTGSNVIAVGGQYTASGKPILAADPHMGHVNPGFNLLCKLVSDEGLDVIGSHFPGAPGIIVGRNRHASWGMVGIMADNQDLFFGQLDLEAGKVKTTDGWVPLTKDTQNIVRKSGSVHEFTTWGCSQGRLLMEKGNYGLFLRWPALEKPDGDITFYALSKCCDWQSFRSALSRVNNSPMMVGYADERGDIGLQAMGMIPKRLCDMGSLVMDLTNPDCQWQGYVPFDELPSLHNPPEGYAVYANQYSDSLFNGKPSLSNRWHSPSRARRVSELICANKNHTAQTLAEIQDDKVDYFARQTLPMLLPYLKIDSPLSQWNGDTRQIALAQLFEQWIQQLMDKILAKSLKRGARAMYSDFWSGCRWNLMEILKHHLTEWGFEQGDVAVLVQEAYDLALANSAKMTSPWVEYQHTIKRPEWLRKLLTGRYPYQGGNRETVHATRQNADFLTQSHSGENGQRISKPYTFGPGFKLISDMGDAKEIHYTTNMPASGSPFFWRLKPTLVRWQKGQRFITSLNN</sequence>
<comment type="cofactor">
    <cofactor evidence="6">
        <name>Ca(2+)</name>
        <dbReference type="ChEBI" id="CHEBI:29108"/>
    </cofactor>
    <text evidence="6">Binds 1 Ca(2+) ion per dimer.</text>
</comment>
<keyword evidence="8" id="KW-1185">Reference proteome</keyword>
<dbReference type="OrthoDB" id="9760084at2"/>
<evidence type="ECO:0000256" key="5">
    <source>
        <dbReference type="PIRSR" id="PIRSR001227-1"/>
    </source>
</evidence>
<name>A0A2X4Y7E3_9GAMM</name>
<feature type="active site" description="Nucleophile" evidence="5">
    <location>
        <position position="226"/>
    </location>
</feature>
<keyword evidence="6" id="KW-0479">Metal-binding</keyword>
<evidence type="ECO:0000256" key="3">
    <source>
        <dbReference type="ARBA" id="ARBA00023145"/>
    </source>
</evidence>
<dbReference type="InterPro" id="IPR014395">
    <property type="entry name" value="Pen/GL7ACA/AHL_acylase"/>
</dbReference>
<keyword evidence="2 7" id="KW-0378">Hydrolase</keyword>
<evidence type="ECO:0000256" key="1">
    <source>
        <dbReference type="ARBA" id="ARBA00006586"/>
    </source>
</evidence>
<dbReference type="SUPFAM" id="SSF56235">
    <property type="entry name" value="N-terminal nucleophile aminohydrolases (Ntn hydrolases)"/>
    <property type="match status" value="1"/>
</dbReference>
<comment type="similarity">
    <text evidence="1">Belongs to the peptidase S45 family.</text>
</comment>
<dbReference type="Gene3D" id="1.10.439.10">
    <property type="entry name" value="Penicillin Amidohydrolase, domain 1"/>
    <property type="match status" value="1"/>
</dbReference>
<gene>
    <name evidence="7" type="primary">acyII</name>
    <name evidence="7" type="ORF">NCTC12151_03644</name>
</gene>
<dbReference type="Gene3D" id="3.60.20.10">
    <property type="entry name" value="Glutamine Phosphoribosylpyrophosphate, subunit 1, domain 1"/>
    <property type="match status" value="1"/>
</dbReference>
<dbReference type="AlphaFoldDB" id="A0A2X4Y7E3"/>
<dbReference type="GO" id="GO:0008953">
    <property type="term" value="F:penicillin amidase activity"/>
    <property type="evidence" value="ECO:0007669"/>
    <property type="project" value="UniProtKB-EC"/>
</dbReference>
<dbReference type="Gene3D" id="2.30.120.10">
    <property type="match status" value="1"/>
</dbReference>
<feature type="binding site" evidence="6">
    <location>
        <position position="302"/>
    </location>
    <ligand>
        <name>Ca(2+)</name>
        <dbReference type="ChEBI" id="CHEBI:29108"/>
    </ligand>
</feature>
<dbReference type="Gene3D" id="1.10.1400.10">
    <property type="match status" value="1"/>
</dbReference>
<dbReference type="KEGG" id="lri:NCTC12151_03644"/>
<evidence type="ECO:0000256" key="2">
    <source>
        <dbReference type="ARBA" id="ARBA00022801"/>
    </source>
</evidence>
<dbReference type="InterPro" id="IPR029055">
    <property type="entry name" value="Ntn_hydrolases_N"/>
</dbReference>
<dbReference type="InterPro" id="IPR023343">
    <property type="entry name" value="Penicillin_amidase_dom1"/>
</dbReference>